<dbReference type="InterPro" id="IPR016160">
    <property type="entry name" value="Ald_DH_CS_CYS"/>
</dbReference>
<dbReference type="FunFam" id="3.40.605.10:FF:000007">
    <property type="entry name" value="NAD/NADP-dependent betaine aldehyde dehydrogenase"/>
    <property type="match status" value="1"/>
</dbReference>
<comment type="caution">
    <text evidence="7">The sequence shown here is derived from an EMBL/GenBank/DDBJ whole genome shotgun (WGS) entry which is preliminary data.</text>
</comment>
<evidence type="ECO:0000313" key="7">
    <source>
        <dbReference type="EMBL" id="TKW61073.1"/>
    </source>
</evidence>
<evidence type="ECO:0000259" key="6">
    <source>
        <dbReference type="Pfam" id="PF00171"/>
    </source>
</evidence>
<reference evidence="7 8" key="1">
    <citation type="journal article" date="2017" name="Nat. Commun.">
        <title>In situ click chemistry generation of cyclooxygenase-2 inhibitors.</title>
        <authorList>
            <person name="Bhardwaj A."/>
            <person name="Kaur J."/>
            <person name="Wuest M."/>
            <person name="Wuest F."/>
        </authorList>
    </citation>
    <scope>NUCLEOTIDE SEQUENCE [LARGE SCALE GENOMIC DNA]</scope>
    <source>
        <strain evidence="7">S2_018_000_R2_106</strain>
    </source>
</reference>
<dbReference type="AlphaFoldDB" id="A0A6N4R126"/>
<dbReference type="Pfam" id="PF00171">
    <property type="entry name" value="Aldedh"/>
    <property type="match status" value="1"/>
</dbReference>
<evidence type="ECO:0000256" key="1">
    <source>
        <dbReference type="ARBA" id="ARBA00009986"/>
    </source>
</evidence>
<dbReference type="GO" id="GO:0004029">
    <property type="term" value="F:aldehyde dehydrogenase (NAD+) activity"/>
    <property type="evidence" value="ECO:0007669"/>
    <property type="project" value="UniProtKB-EC"/>
</dbReference>
<dbReference type="EC" id="1.2.1.3" evidence="4"/>
<dbReference type="EMBL" id="VAFM01000001">
    <property type="protein sequence ID" value="TKW61073.1"/>
    <property type="molecule type" value="Genomic_DNA"/>
</dbReference>
<dbReference type="Proteomes" id="UP000320948">
    <property type="component" value="Unassembled WGS sequence"/>
</dbReference>
<dbReference type="PANTHER" id="PTHR42804">
    <property type="entry name" value="ALDEHYDE DEHYDROGENASE"/>
    <property type="match status" value="1"/>
</dbReference>
<accession>A0A6N4R126</accession>
<protein>
    <recommendedName>
        <fullName evidence="4">aldehyde dehydrogenase (NAD(+))</fullName>
        <ecNumber evidence="4">1.2.1.3</ecNumber>
    </recommendedName>
</protein>
<keyword evidence="3" id="KW-0558">Oxidation</keyword>
<dbReference type="InterPro" id="IPR016161">
    <property type="entry name" value="Ald_DH/histidinol_DH"/>
</dbReference>
<feature type="domain" description="Aldehyde dehydrogenase" evidence="6">
    <location>
        <begin position="13"/>
        <end position="470"/>
    </location>
</feature>
<dbReference type="PANTHER" id="PTHR42804:SF1">
    <property type="entry name" value="ALDEHYDE DEHYDROGENASE-RELATED"/>
    <property type="match status" value="1"/>
</dbReference>
<evidence type="ECO:0000313" key="8">
    <source>
        <dbReference type="Proteomes" id="UP000320948"/>
    </source>
</evidence>
<dbReference type="FunFam" id="3.40.309.10:FF:000012">
    <property type="entry name" value="Betaine aldehyde dehydrogenase"/>
    <property type="match status" value="1"/>
</dbReference>
<dbReference type="InterPro" id="IPR015590">
    <property type="entry name" value="Aldehyde_DH_dom"/>
</dbReference>
<dbReference type="Gene3D" id="3.40.605.10">
    <property type="entry name" value="Aldehyde Dehydrogenase, Chain A, domain 1"/>
    <property type="match status" value="1"/>
</dbReference>
<proteinExistence type="inferred from homology"/>
<name>A0A6N4R126_BLAVI</name>
<dbReference type="PROSITE" id="PS00070">
    <property type="entry name" value="ALDEHYDE_DEHYDR_CYS"/>
    <property type="match status" value="1"/>
</dbReference>
<comment type="catalytic activity">
    <reaction evidence="5">
        <text>an aldehyde + NAD(+) + H2O = a carboxylate + NADH + 2 H(+)</text>
        <dbReference type="Rhea" id="RHEA:16185"/>
        <dbReference type="ChEBI" id="CHEBI:15377"/>
        <dbReference type="ChEBI" id="CHEBI:15378"/>
        <dbReference type="ChEBI" id="CHEBI:17478"/>
        <dbReference type="ChEBI" id="CHEBI:29067"/>
        <dbReference type="ChEBI" id="CHEBI:57540"/>
        <dbReference type="ChEBI" id="CHEBI:57945"/>
        <dbReference type="EC" id="1.2.1.3"/>
    </reaction>
</comment>
<dbReference type="InterPro" id="IPR016163">
    <property type="entry name" value="Ald_DH_C"/>
</dbReference>
<gene>
    <name evidence="7" type="ORF">DI628_00110</name>
</gene>
<dbReference type="SUPFAM" id="SSF53720">
    <property type="entry name" value="ALDH-like"/>
    <property type="match status" value="1"/>
</dbReference>
<evidence type="ECO:0000256" key="5">
    <source>
        <dbReference type="ARBA" id="ARBA00049194"/>
    </source>
</evidence>
<evidence type="ECO:0000256" key="2">
    <source>
        <dbReference type="ARBA" id="ARBA00023002"/>
    </source>
</evidence>
<dbReference type="Gene3D" id="3.40.309.10">
    <property type="entry name" value="Aldehyde Dehydrogenase, Chain A, domain 2"/>
    <property type="match status" value="1"/>
</dbReference>
<comment type="similarity">
    <text evidence="1">Belongs to the aldehyde dehydrogenase family.</text>
</comment>
<organism evidence="7 8">
    <name type="scientific">Blastochloris viridis</name>
    <name type="common">Rhodopseudomonas viridis</name>
    <dbReference type="NCBI Taxonomy" id="1079"/>
    <lineage>
        <taxon>Bacteria</taxon>
        <taxon>Pseudomonadati</taxon>
        <taxon>Pseudomonadota</taxon>
        <taxon>Alphaproteobacteria</taxon>
        <taxon>Hyphomicrobiales</taxon>
        <taxon>Blastochloridaceae</taxon>
        <taxon>Blastochloris</taxon>
    </lineage>
</organism>
<keyword evidence="2" id="KW-0560">Oxidoreductase</keyword>
<evidence type="ECO:0000256" key="4">
    <source>
        <dbReference type="ARBA" id="ARBA00024226"/>
    </source>
</evidence>
<dbReference type="InterPro" id="IPR016162">
    <property type="entry name" value="Ald_DH_N"/>
</dbReference>
<sequence length="473" mass="50674">MPQLDKFFINGQWVAPTNPQTPHTLINPATEQPFGQLAMGGKADADIAIRAAAAAFPAYSQTTREERLAYLDKIIAIYKRRFDEIAAAITQEMGSPIGFSRSGQTEIGLKHFQIARDVLASYEFEHPAANGTIVKEPVGVCGLITPWNWPANQVVLKVAPAIATGCTMVLKPSEFSPLTALIIAEIIEEAGLPKGVFNLVNGSGEEIGATLASHPLVDMVSITGSTRAGIAVAQAAAPTIKRVTQELGGKSANIMLDDADFEKAIPQAVSQCFVNCGQSCSAATRLLVPQSRLEEANALAKKAAESYKQGEPTHEDTDLGPVVSKIQYDRIQTLLQKGIDEGATLLTGGVGKPEGLETGYYVKPTIFTNVDNASTIGQEEIFGPVLVIIPYKDEAHAIELANASRYGLSGYISGSNERCERVARRIRTGTMNINGAKPHPSLPFGGYKQSGNGREKGPHGFEEYLEIKTISRP</sequence>
<dbReference type="CDD" id="cd07138">
    <property type="entry name" value="ALDH_CddD_SSP0762"/>
    <property type="match status" value="1"/>
</dbReference>
<evidence type="ECO:0000256" key="3">
    <source>
        <dbReference type="ARBA" id="ARBA00023097"/>
    </source>
</evidence>